<comment type="caution">
    <text evidence="2">The sequence shown here is derived from an EMBL/GenBank/DDBJ whole genome shotgun (WGS) entry which is preliminary data.</text>
</comment>
<reference evidence="2" key="2">
    <citation type="submission" date="2015-07" db="EMBL/GenBank/DDBJ databases">
        <title>MeaNS - Measles Nucleotide Surveillance Program.</title>
        <authorList>
            <person name="Tran T."/>
            <person name="Druce J."/>
        </authorList>
    </citation>
    <scope>NUCLEOTIDE SEQUENCE</scope>
    <source>
        <strain evidence="2">DSM 9887</strain>
    </source>
</reference>
<dbReference type="EMBL" id="LGIQ01000009">
    <property type="protein sequence ID" value="KNB71472.1"/>
    <property type="molecule type" value="Genomic_DNA"/>
</dbReference>
<organism evidence="2 3">
    <name type="scientific">Brevibacillus reuszeri</name>
    <dbReference type="NCBI Taxonomy" id="54915"/>
    <lineage>
        <taxon>Bacteria</taxon>
        <taxon>Bacillati</taxon>
        <taxon>Bacillota</taxon>
        <taxon>Bacilli</taxon>
        <taxon>Bacillales</taxon>
        <taxon>Paenibacillaceae</taxon>
        <taxon>Brevibacillus</taxon>
    </lineage>
</organism>
<dbReference type="AlphaFoldDB" id="A0A0K9YS61"/>
<dbReference type="OrthoDB" id="2652437at2"/>
<dbReference type="Proteomes" id="UP000036834">
    <property type="component" value="Unassembled WGS sequence"/>
</dbReference>
<proteinExistence type="predicted"/>
<sequence length="246" mass="28637">MYMVSQPKALSDDQNKKLAQEEVTAYPPGYLLFLQRFGEGNYRGWMNVHLPDTEVLKPFAEYDLWEHDADSPITQEQIGQCVAIGATVDGDFLAVHPPTAQLLWLPRHEEYVRAILLQEREQNDEELFAWVLDEIYHQVYRTSQQEAVYFEPWTDSGKHVFLRLPPGQDQLSLQELAGMCRVSLPPDLSIENEYTCRMFYRHFGGYVRFNYANGQEVAIKYEQDEQQAFAAIEQWLLSKGCERYPS</sequence>
<protein>
    <recommendedName>
        <fullName evidence="5">Knr4/Smi1-like domain-containing protein</fullName>
    </recommendedName>
</protein>
<evidence type="ECO:0000313" key="2">
    <source>
        <dbReference type="EMBL" id="KNB71472.1"/>
    </source>
</evidence>
<dbReference type="Proteomes" id="UP000319578">
    <property type="component" value="Unassembled WGS sequence"/>
</dbReference>
<name>A0A0K9YS61_9BACL</name>
<evidence type="ECO:0008006" key="5">
    <source>
        <dbReference type="Google" id="ProtNLM"/>
    </source>
</evidence>
<evidence type="ECO:0000313" key="3">
    <source>
        <dbReference type="Proteomes" id="UP000036834"/>
    </source>
</evidence>
<gene>
    <name evidence="2" type="ORF">ADS79_22100</name>
    <name evidence="1" type="ORF">BRE01_08190</name>
</gene>
<dbReference type="PATRIC" id="fig|54915.3.peg.3546"/>
<accession>A0A0K9YS61</accession>
<dbReference type="RefSeq" id="WP_049740509.1">
    <property type="nucleotide sequence ID" value="NZ_BJON01000003.1"/>
</dbReference>
<keyword evidence="4" id="KW-1185">Reference proteome</keyword>
<dbReference type="EMBL" id="BJON01000003">
    <property type="protein sequence ID" value="GED67117.1"/>
    <property type="molecule type" value="Genomic_DNA"/>
</dbReference>
<reference evidence="1 4" key="3">
    <citation type="submission" date="2019-06" db="EMBL/GenBank/DDBJ databases">
        <title>Whole genome shotgun sequence of Brevibacillus reuszeri NBRC 15719.</title>
        <authorList>
            <person name="Hosoyama A."/>
            <person name="Uohara A."/>
            <person name="Ohji S."/>
            <person name="Ichikawa N."/>
        </authorList>
    </citation>
    <scope>NUCLEOTIDE SEQUENCE [LARGE SCALE GENOMIC DNA]</scope>
    <source>
        <strain evidence="1 4">NBRC 15719</strain>
    </source>
</reference>
<evidence type="ECO:0000313" key="4">
    <source>
        <dbReference type="Proteomes" id="UP000319578"/>
    </source>
</evidence>
<reference evidence="3" key="1">
    <citation type="submission" date="2015-07" db="EMBL/GenBank/DDBJ databases">
        <title>Genome sequencing project for genomic taxonomy and phylogenomics of Bacillus-like bacteria.</title>
        <authorList>
            <person name="Liu B."/>
            <person name="Wang J."/>
            <person name="Zhu Y."/>
            <person name="Liu G."/>
            <person name="Chen Q."/>
            <person name="Chen Z."/>
            <person name="Lan J."/>
            <person name="Che J."/>
            <person name="Ge C."/>
            <person name="Shi H."/>
            <person name="Pan Z."/>
            <person name="Liu X."/>
        </authorList>
    </citation>
    <scope>NUCLEOTIDE SEQUENCE [LARGE SCALE GENOMIC DNA]</scope>
    <source>
        <strain evidence="3">DSM 9887</strain>
    </source>
</reference>
<evidence type="ECO:0000313" key="1">
    <source>
        <dbReference type="EMBL" id="GED67117.1"/>
    </source>
</evidence>